<dbReference type="InterPro" id="IPR043504">
    <property type="entry name" value="Peptidase_S1_PA_chymotrypsin"/>
</dbReference>
<gene>
    <name evidence="1" type="ORF">HUJ06_028529</name>
</gene>
<proteinExistence type="predicted"/>
<dbReference type="PANTHER" id="PTHR45980:SF18">
    <property type="entry name" value="PROTEASE DO-LIKE 9"/>
    <property type="match status" value="1"/>
</dbReference>
<name>A0A822Y607_NELNU</name>
<dbReference type="AlphaFoldDB" id="A0A822Y607"/>
<reference evidence="1 2" key="1">
    <citation type="journal article" date="2020" name="Mol. Biol. Evol.">
        <title>Distinct Expression and Methylation Patterns for Genes with Different Fates following a Single Whole-Genome Duplication in Flowering Plants.</title>
        <authorList>
            <person name="Shi T."/>
            <person name="Rahmani R.S."/>
            <person name="Gugger P.F."/>
            <person name="Wang M."/>
            <person name="Li H."/>
            <person name="Zhang Y."/>
            <person name="Li Z."/>
            <person name="Wang Q."/>
            <person name="Van de Peer Y."/>
            <person name="Marchal K."/>
            <person name="Chen J."/>
        </authorList>
    </citation>
    <scope>NUCLEOTIDE SEQUENCE [LARGE SCALE GENOMIC DNA]</scope>
    <source>
        <tissue evidence="1">Leaf</tissue>
    </source>
</reference>
<dbReference type="Gene3D" id="2.40.10.10">
    <property type="entry name" value="Trypsin-like serine proteases"/>
    <property type="match status" value="1"/>
</dbReference>
<dbReference type="PANTHER" id="PTHR45980">
    <property type="match status" value="1"/>
</dbReference>
<evidence type="ECO:0008006" key="3">
    <source>
        <dbReference type="Google" id="ProtNLM"/>
    </source>
</evidence>
<evidence type="ECO:0000313" key="1">
    <source>
        <dbReference type="EMBL" id="DAD27061.1"/>
    </source>
</evidence>
<dbReference type="EMBL" id="DUZY01000002">
    <property type="protein sequence ID" value="DAD27061.1"/>
    <property type="molecule type" value="Genomic_DNA"/>
</dbReference>
<dbReference type="InterPro" id="IPR009003">
    <property type="entry name" value="Peptidase_S1_PA"/>
</dbReference>
<organism evidence="1 2">
    <name type="scientific">Nelumbo nucifera</name>
    <name type="common">Sacred lotus</name>
    <dbReference type="NCBI Taxonomy" id="4432"/>
    <lineage>
        <taxon>Eukaryota</taxon>
        <taxon>Viridiplantae</taxon>
        <taxon>Streptophyta</taxon>
        <taxon>Embryophyta</taxon>
        <taxon>Tracheophyta</taxon>
        <taxon>Spermatophyta</taxon>
        <taxon>Magnoliopsida</taxon>
        <taxon>Proteales</taxon>
        <taxon>Nelumbonaceae</taxon>
        <taxon>Nelumbo</taxon>
    </lineage>
</organism>
<dbReference type="Proteomes" id="UP000607653">
    <property type="component" value="Unassembled WGS sequence"/>
</dbReference>
<evidence type="ECO:0000313" key="2">
    <source>
        <dbReference type="Proteomes" id="UP000607653"/>
    </source>
</evidence>
<dbReference type="SUPFAM" id="SSF50494">
    <property type="entry name" value="Trypsin-like serine proteases"/>
    <property type="match status" value="1"/>
</dbReference>
<keyword evidence="2" id="KW-1185">Reference proteome</keyword>
<comment type="caution">
    <text evidence="1">The sequence shown here is derived from an EMBL/GenBank/DDBJ whole genome shotgun (WGS) entry which is preliminary data.</text>
</comment>
<sequence length="212" mass="23781">MGDQKMKQGRKPKKPAAETINLQMNNIGVTSSANIDDIFFVSDVEIEEVNPPTTRKGRGQPHKAVKHAMKADTSVVASLVRKTSRTVENNGECHCCLCRWRSCKTYQGRPFMDAIVKVFCVHTEPNFSPPWQWKRQYNSSSSGFIINGWRVLTNAHTAEHHTQVKLKKRGSNTKYLVISSAIGLSPKGWSWGGGLVVRRWQQKARFALSPSG</sequence>
<accession>A0A822Y607</accession>
<protein>
    <recommendedName>
        <fullName evidence="3">Peptidase S1 domain-containing protein</fullName>
    </recommendedName>
</protein>